<dbReference type="SMART" id="SM00268">
    <property type="entry name" value="ACTIN"/>
    <property type="match status" value="1"/>
</dbReference>
<protein>
    <recommendedName>
        <fullName evidence="5">Actin-related protein 8</fullName>
    </recommendedName>
</protein>
<organism evidence="3 4">
    <name type="scientific">Sphaeroforma arctica JP610</name>
    <dbReference type="NCBI Taxonomy" id="667725"/>
    <lineage>
        <taxon>Eukaryota</taxon>
        <taxon>Ichthyosporea</taxon>
        <taxon>Ichthyophonida</taxon>
        <taxon>Sphaeroforma</taxon>
    </lineage>
</organism>
<keyword evidence="4" id="KW-1185">Reference proteome</keyword>
<evidence type="ECO:0000313" key="4">
    <source>
        <dbReference type="Proteomes" id="UP000054560"/>
    </source>
</evidence>
<proteinExistence type="inferred from homology"/>
<evidence type="ECO:0000256" key="1">
    <source>
        <dbReference type="RuleBase" id="RU000487"/>
    </source>
</evidence>
<dbReference type="Pfam" id="PF00022">
    <property type="entry name" value="Actin"/>
    <property type="match status" value="2"/>
</dbReference>
<sequence>MLLIPDSYRKRHVRVMTEVLLEEMGFRGIYLHQEGVCATFGAGLSHACVVDVGASKISVSCIEEGMSIPETRVSLRYGGDDVTRELKARLTKVKFPYKELDLNNTLDWRMMSSIKEGHCHLVPKESLNAEPIKLVVRQPTMPLAVKYSFRISHDAVKCPLILFNFKKIGTAKYNKHKQGTRFIVRDLQTRQVNDTDPTDAFDDAFISEVSTLQYPTRYNFNQLSKVVPSIAKPEATKKDQPKSASSDGLTTDGNKNDSSSDAKSTNGITIPPGAPQCAWKGCVSERESYGPALLDVWTHVMDTHIPVKAMGGHKCEWEGCEREAGKAFPNKASFMSHLRTHIPILGSQMTTGTARVATNVGGTAERSSTGTVGSGSSSGAHQCYAEIARSERANAEKKMQDSVEVEKAIGALKGIDDLIAFSIAKCGEAASGVGAGDEIMKKMYTSILLVGGGQMFRGYATLLEQRLYARVPPSFRKGAQKAVQVIESPKDMDARMMAWKGGSILARLEILDSFWIEKDEWLERGVGVLRDVLPFIW</sequence>
<dbReference type="STRING" id="667725.A0A0L0FRA1"/>
<evidence type="ECO:0000313" key="3">
    <source>
        <dbReference type="EMBL" id="KNC79347.1"/>
    </source>
</evidence>
<dbReference type="PANTHER" id="PTHR11937">
    <property type="entry name" value="ACTIN"/>
    <property type="match status" value="1"/>
</dbReference>
<dbReference type="EMBL" id="KQ242321">
    <property type="protein sequence ID" value="KNC79347.1"/>
    <property type="molecule type" value="Genomic_DNA"/>
</dbReference>
<dbReference type="GeneID" id="25908757"/>
<dbReference type="Proteomes" id="UP000054560">
    <property type="component" value="Unassembled WGS sequence"/>
</dbReference>
<reference evidence="3 4" key="1">
    <citation type="submission" date="2011-02" db="EMBL/GenBank/DDBJ databases">
        <title>The Genome Sequence of Sphaeroforma arctica JP610.</title>
        <authorList>
            <consortium name="The Broad Institute Genome Sequencing Platform"/>
            <person name="Russ C."/>
            <person name="Cuomo C."/>
            <person name="Young S.K."/>
            <person name="Zeng Q."/>
            <person name="Gargeya S."/>
            <person name="Alvarado L."/>
            <person name="Berlin A."/>
            <person name="Chapman S.B."/>
            <person name="Chen Z."/>
            <person name="Freedman E."/>
            <person name="Gellesch M."/>
            <person name="Goldberg J."/>
            <person name="Griggs A."/>
            <person name="Gujja S."/>
            <person name="Heilman E."/>
            <person name="Heiman D."/>
            <person name="Howarth C."/>
            <person name="Mehta T."/>
            <person name="Neiman D."/>
            <person name="Pearson M."/>
            <person name="Roberts A."/>
            <person name="Saif S."/>
            <person name="Shea T."/>
            <person name="Shenoy N."/>
            <person name="Sisk P."/>
            <person name="Stolte C."/>
            <person name="Sykes S."/>
            <person name="White J."/>
            <person name="Yandava C."/>
            <person name="Burger G."/>
            <person name="Gray M.W."/>
            <person name="Holland P.W.H."/>
            <person name="King N."/>
            <person name="Lang F.B.F."/>
            <person name="Roger A.J."/>
            <person name="Ruiz-Trillo I."/>
            <person name="Haas B."/>
            <person name="Nusbaum C."/>
            <person name="Birren B."/>
        </authorList>
    </citation>
    <scope>NUCLEOTIDE SEQUENCE [LARGE SCALE GENOMIC DNA]</scope>
    <source>
        <strain evidence="3 4">JP610</strain>
    </source>
</reference>
<dbReference type="Gene3D" id="3.30.420.580">
    <property type="match status" value="1"/>
</dbReference>
<dbReference type="Gene3D" id="3.30.420.40">
    <property type="match status" value="3"/>
</dbReference>
<dbReference type="Gene3D" id="3.30.160.60">
    <property type="entry name" value="Classic Zinc Finger"/>
    <property type="match status" value="1"/>
</dbReference>
<dbReference type="RefSeq" id="XP_014153249.1">
    <property type="nucleotide sequence ID" value="XM_014297774.1"/>
</dbReference>
<evidence type="ECO:0000256" key="2">
    <source>
        <dbReference type="SAM" id="MobiDB-lite"/>
    </source>
</evidence>
<dbReference type="eggNOG" id="KOG0797">
    <property type="taxonomic scope" value="Eukaryota"/>
</dbReference>
<feature type="compositionally biased region" description="Polar residues" evidence="2">
    <location>
        <begin position="242"/>
        <end position="253"/>
    </location>
</feature>
<gene>
    <name evidence="3" type="ORF">SARC_08253</name>
</gene>
<evidence type="ECO:0008006" key="5">
    <source>
        <dbReference type="Google" id="ProtNLM"/>
    </source>
</evidence>
<dbReference type="OrthoDB" id="5572108at2759"/>
<accession>A0A0L0FRA1</accession>
<comment type="similarity">
    <text evidence="1">Belongs to the actin family.</text>
</comment>
<name>A0A0L0FRA1_9EUKA</name>
<dbReference type="InterPro" id="IPR004000">
    <property type="entry name" value="Actin"/>
</dbReference>
<dbReference type="AlphaFoldDB" id="A0A0L0FRA1"/>
<feature type="region of interest" description="Disordered" evidence="2">
    <location>
        <begin position="231"/>
        <end position="270"/>
    </location>
</feature>
<dbReference type="SUPFAM" id="SSF53067">
    <property type="entry name" value="Actin-like ATPase domain"/>
    <property type="match status" value="2"/>
</dbReference>
<dbReference type="Gene3D" id="3.90.640.10">
    <property type="entry name" value="Actin, Chain A, domain 4"/>
    <property type="match status" value="1"/>
</dbReference>
<dbReference type="InterPro" id="IPR043129">
    <property type="entry name" value="ATPase_NBD"/>
</dbReference>